<sequence length="125" mass="14545">MTASSSIVVVFDQLTREDFFRRLEWPALVRAWSKTIAWHPLSAHKVLLELAGLDGIDRLTITRRRRGDRIFIGARDSKGVLLQSGVWEYERESGLCVCYRRVYRPELVTVLRERLADFVCATFMK</sequence>
<dbReference type="AlphaFoldDB" id="A0AA46K1C6"/>
<evidence type="ECO:0000313" key="2">
    <source>
        <dbReference type="Proteomes" id="UP000320710"/>
    </source>
</evidence>
<proteinExistence type="predicted"/>
<reference evidence="1 2" key="1">
    <citation type="submission" date="2019-06" db="EMBL/GenBank/DDBJ databases">
        <authorList>
            <person name="Deangelis K."/>
            <person name="Huntemann M."/>
            <person name="Clum A."/>
            <person name="Pillay M."/>
            <person name="Palaniappan K."/>
            <person name="Varghese N."/>
            <person name="Mikhailova N."/>
            <person name="Stamatis D."/>
            <person name="Reddy T."/>
            <person name="Daum C."/>
            <person name="Shapiro N."/>
            <person name="Ivanova N."/>
            <person name="Kyrpides N."/>
            <person name="Woyke T."/>
        </authorList>
    </citation>
    <scope>NUCLEOTIDE SEQUENCE [LARGE SCALE GENOMIC DNA]</scope>
    <source>
        <strain evidence="1 2">106R</strain>
    </source>
</reference>
<accession>A0AA46K1C6</accession>
<dbReference type="RefSeq" id="WP_185742263.1">
    <property type="nucleotide sequence ID" value="NZ_JAENMM010000005.1"/>
</dbReference>
<name>A0AA46K1C6_SERMA</name>
<comment type="caution">
    <text evidence="1">The sequence shown here is derived from an EMBL/GenBank/DDBJ whole genome shotgun (WGS) entry which is preliminary data.</text>
</comment>
<dbReference type="EMBL" id="VFMJ01000001">
    <property type="protein sequence ID" value="TQI82792.1"/>
    <property type="molecule type" value="Genomic_DNA"/>
</dbReference>
<protein>
    <submittedName>
        <fullName evidence="1">Uncharacterized protein</fullName>
    </submittedName>
</protein>
<reference evidence="1 2" key="2">
    <citation type="submission" date="2019-07" db="EMBL/GenBank/DDBJ databases">
        <title>Investigation of anaerobic lignin degradation for improved lignocellulosic biofuels.</title>
        <authorList>
            <person name="Deangelis K.PhD."/>
        </authorList>
    </citation>
    <scope>NUCLEOTIDE SEQUENCE [LARGE SCALE GENOMIC DNA]</scope>
    <source>
        <strain evidence="1 2">106R</strain>
    </source>
</reference>
<evidence type="ECO:0000313" key="1">
    <source>
        <dbReference type="EMBL" id="TQI82792.1"/>
    </source>
</evidence>
<dbReference type="Proteomes" id="UP000320710">
    <property type="component" value="Unassembled WGS sequence"/>
</dbReference>
<organism evidence="1 2">
    <name type="scientific">Serratia marcescens</name>
    <dbReference type="NCBI Taxonomy" id="615"/>
    <lineage>
        <taxon>Bacteria</taxon>
        <taxon>Pseudomonadati</taxon>
        <taxon>Pseudomonadota</taxon>
        <taxon>Gammaproteobacteria</taxon>
        <taxon>Enterobacterales</taxon>
        <taxon>Yersiniaceae</taxon>
        <taxon>Serratia</taxon>
    </lineage>
</organism>
<gene>
    <name evidence="1" type="ORF">FHU12_0238</name>
</gene>